<feature type="non-terminal residue" evidence="1">
    <location>
        <position position="1"/>
    </location>
</feature>
<reference evidence="1" key="1">
    <citation type="submission" date="2018-05" db="EMBL/GenBank/DDBJ databases">
        <authorList>
            <person name="Lanie J.A."/>
            <person name="Ng W.-L."/>
            <person name="Kazmierczak K.M."/>
            <person name="Andrzejewski T.M."/>
            <person name="Davidsen T.M."/>
            <person name="Wayne K.J."/>
            <person name="Tettelin H."/>
            <person name="Glass J.I."/>
            <person name="Rusch D."/>
            <person name="Podicherti R."/>
            <person name="Tsui H.-C.T."/>
            <person name="Winkler M.E."/>
        </authorList>
    </citation>
    <scope>NUCLEOTIDE SEQUENCE</scope>
</reference>
<evidence type="ECO:0000313" key="1">
    <source>
        <dbReference type="EMBL" id="SVB95903.1"/>
    </source>
</evidence>
<gene>
    <name evidence="1" type="ORF">METZ01_LOCUS248757</name>
</gene>
<proteinExistence type="predicted"/>
<protein>
    <submittedName>
        <fullName evidence="1">Uncharacterized protein</fullName>
    </submittedName>
</protein>
<dbReference type="AlphaFoldDB" id="A0A382IAG2"/>
<sequence>GGIFININMVDGSGTIDEAFASIDISDPSHLILSVYNPAVTTLKLNVTPNAYAEPSEDNPPVVGDIPNQVVDSGDEFTSFDLDDYLTELDGDEISWSYVIEGQEPEPGFAGTISASGSGSTYDMTFGFHPDATDGYDMGIDLYAPPAPPPPAFDAALGWEGDRYYAQILAWDEDYSEHEYDILLAYDTDNLITLSWDNTGWGGLMSSCVLQDAFGGAMITVDMLTETSLTLDNPAFTTLKLKVTPLPDAMQTRGVMVDIDGENIVTVTYDDGWMGSETVNFTATDQTADMLSDSDDATFTVEVLPPGDPDFAVTMNVEGEGVAYDLSWGMSPDATDGYDDGIDSYAPPAPPPPAFDAALGWMGDRYFTQIVSSTMSTVSMNVLLQYPEDNVITMSWDNGDWLQYFESIHLEDSFGGQMVSVDMLSSNTLVLDNPAFNTLVINFTPSGGTP</sequence>
<name>A0A382IAG2_9ZZZZ</name>
<organism evidence="1">
    <name type="scientific">marine metagenome</name>
    <dbReference type="NCBI Taxonomy" id="408172"/>
    <lineage>
        <taxon>unclassified sequences</taxon>
        <taxon>metagenomes</taxon>
        <taxon>ecological metagenomes</taxon>
    </lineage>
</organism>
<dbReference type="EMBL" id="UINC01065832">
    <property type="protein sequence ID" value="SVB95903.1"/>
    <property type="molecule type" value="Genomic_DNA"/>
</dbReference>
<feature type="non-terminal residue" evidence="1">
    <location>
        <position position="450"/>
    </location>
</feature>
<accession>A0A382IAG2</accession>